<dbReference type="OrthoDB" id="8673316at2"/>
<evidence type="ECO:0000313" key="2">
    <source>
        <dbReference type="EMBL" id="TQV74266.1"/>
    </source>
</evidence>
<dbReference type="PANTHER" id="PTHR30006">
    <property type="entry name" value="THIAMINE-BINDING PERIPLASMIC PROTEIN-RELATED"/>
    <property type="match status" value="1"/>
</dbReference>
<organism evidence="2 3">
    <name type="scientific">Exilibacterium tricleocarpae</name>
    <dbReference type="NCBI Taxonomy" id="2591008"/>
    <lineage>
        <taxon>Bacteria</taxon>
        <taxon>Pseudomonadati</taxon>
        <taxon>Pseudomonadota</taxon>
        <taxon>Gammaproteobacteria</taxon>
        <taxon>Cellvibrionales</taxon>
        <taxon>Cellvibrionaceae</taxon>
        <taxon>Exilibacterium</taxon>
    </lineage>
</organism>
<evidence type="ECO:0000313" key="3">
    <source>
        <dbReference type="Proteomes" id="UP000319732"/>
    </source>
</evidence>
<dbReference type="EMBL" id="VHSG01000017">
    <property type="protein sequence ID" value="TQV74266.1"/>
    <property type="molecule type" value="Genomic_DNA"/>
</dbReference>
<dbReference type="PANTHER" id="PTHR30006:SF2">
    <property type="entry name" value="ABC TRANSPORTER SUBSTRATE-BINDING PROTEIN"/>
    <property type="match status" value="1"/>
</dbReference>
<keyword evidence="1" id="KW-0732">Signal</keyword>
<proteinExistence type="predicted"/>
<keyword evidence="3" id="KW-1185">Reference proteome</keyword>
<gene>
    <name evidence="2" type="ORF">FKG94_16825</name>
</gene>
<protein>
    <submittedName>
        <fullName evidence="2">ABC transporter substrate-binding protein</fullName>
    </submittedName>
</protein>
<dbReference type="Gene3D" id="3.40.190.10">
    <property type="entry name" value="Periplasmic binding protein-like II"/>
    <property type="match status" value="2"/>
</dbReference>
<dbReference type="SUPFAM" id="SSF53850">
    <property type="entry name" value="Periplasmic binding protein-like II"/>
    <property type="match status" value="1"/>
</dbReference>
<comment type="caution">
    <text evidence="2">The sequence shown here is derived from an EMBL/GenBank/DDBJ whole genome shotgun (WGS) entry which is preliminary data.</text>
</comment>
<dbReference type="AlphaFoldDB" id="A0A545TAM7"/>
<dbReference type="Proteomes" id="UP000319732">
    <property type="component" value="Unassembled WGS sequence"/>
</dbReference>
<dbReference type="RefSeq" id="WP_142905489.1">
    <property type="nucleotide sequence ID" value="NZ_ML660096.1"/>
</dbReference>
<accession>A0A545TAM7</accession>
<name>A0A545TAM7_9GAMM</name>
<dbReference type="Pfam" id="PF13531">
    <property type="entry name" value="SBP_bac_11"/>
    <property type="match status" value="1"/>
</dbReference>
<evidence type="ECO:0000256" key="1">
    <source>
        <dbReference type="ARBA" id="ARBA00022729"/>
    </source>
</evidence>
<reference evidence="2 3" key="1">
    <citation type="submission" date="2019-06" db="EMBL/GenBank/DDBJ databases">
        <title>Whole genome sequence for Cellvibrionaceae sp. R142.</title>
        <authorList>
            <person name="Wang G."/>
        </authorList>
    </citation>
    <scope>NUCLEOTIDE SEQUENCE [LARGE SCALE GENOMIC DNA]</scope>
    <source>
        <strain evidence="2 3">R142</strain>
    </source>
</reference>
<sequence>MRKLISALSIYGLTLFDCVAAPPNSLTDNPLYSAAMAEGKVVIYSVTSRIHLIEELFERRYPGIDVSAFVLSSREQITRLRAEQRAGIRNADVLYLNDAAAALALAREGRALENFVPPRMRARIPGPLRQPLLSHRLSTKVLLYNAGTYPGAAPVANLWELTQPQWRRKVLMVDPASRSDYLDLLATFIRRSAALESAYRDHFGRAPELAAGVASVGEKFIRELFANELVLVANTERLNAAIGRRGQRRPPVGFGTYSDLRNNRTRGWALQIANEVNPAPGIVYPVVLVLARDAPHPAAARLLVDFMMGDDGADGGAALAPFFEPGEYITRVDIAAHPQSLSRTQLRAWEVDPQAVLPLRQRVFDLVLELQ</sequence>